<dbReference type="InterPro" id="IPR006517">
    <property type="entry name" value="Phage_terminase_lsu-like_C"/>
</dbReference>
<dbReference type="EMBL" id="JAMZEC010000001">
    <property type="protein sequence ID" value="MCP2350628.1"/>
    <property type="molecule type" value="Genomic_DNA"/>
</dbReference>
<accession>A0ABT1K9D5</accession>
<dbReference type="NCBIfam" id="TIGR01445">
    <property type="entry name" value="intein_Nterm"/>
    <property type="match status" value="1"/>
</dbReference>
<feature type="domain" description="Hint" evidence="6">
    <location>
        <begin position="200"/>
        <end position="298"/>
    </location>
</feature>
<dbReference type="InterPro" id="IPR035421">
    <property type="entry name" value="Terminase_6C"/>
</dbReference>
<evidence type="ECO:0000259" key="6">
    <source>
        <dbReference type="SMART" id="SM00306"/>
    </source>
</evidence>
<keyword evidence="2" id="KW-0068">Autocatalytic cleavage</keyword>
<dbReference type="InterPro" id="IPR003587">
    <property type="entry name" value="Hint_dom_N"/>
</dbReference>
<gene>
    <name evidence="7" type="ORF">HD595_006750</name>
</gene>
<dbReference type="SMART" id="SM00305">
    <property type="entry name" value="HintC"/>
    <property type="match status" value="1"/>
</dbReference>
<dbReference type="InterPro" id="IPR006142">
    <property type="entry name" value="INTEIN"/>
</dbReference>
<dbReference type="Pfam" id="PF14890">
    <property type="entry name" value="Intein_splicing"/>
    <property type="match status" value="1"/>
</dbReference>
<dbReference type="InterPro" id="IPR036844">
    <property type="entry name" value="Hint_dom_sf"/>
</dbReference>
<feature type="compositionally biased region" description="Polar residues" evidence="4">
    <location>
        <begin position="407"/>
        <end position="418"/>
    </location>
</feature>
<evidence type="ECO:0000256" key="3">
    <source>
        <dbReference type="ARBA" id="ARBA00023000"/>
    </source>
</evidence>
<name>A0ABT1K9D5_9ACTN</name>
<dbReference type="Gene3D" id="3.30.420.240">
    <property type="match status" value="1"/>
</dbReference>
<dbReference type="CDD" id="cd00081">
    <property type="entry name" value="Hint"/>
    <property type="match status" value="1"/>
</dbReference>
<evidence type="ECO:0000256" key="1">
    <source>
        <dbReference type="ARBA" id="ARBA00022612"/>
    </source>
</evidence>
<dbReference type="InterPro" id="IPR006141">
    <property type="entry name" value="Intein_N"/>
</dbReference>
<dbReference type="Proteomes" id="UP001320766">
    <property type="component" value="Unassembled WGS sequence"/>
</dbReference>
<dbReference type="SMART" id="SM00306">
    <property type="entry name" value="HintN"/>
    <property type="match status" value="1"/>
</dbReference>
<dbReference type="PROSITE" id="PS50817">
    <property type="entry name" value="INTEIN_N_TER"/>
    <property type="match status" value="1"/>
</dbReference>
<dbReference type="RefSeq" id="WP_253776184.1">
    <property type="nucleotide sequence ID" value="NZ_BAAAVE010000017.1"/>
</dbReference>
<reference evidence="7 8" key="1">
    <citation type="submission" date="2022-06" db="EMBL/GenBank/DDBJ databases">
        <title>Sequencing the genomes of 1000 actinobacteria strains.</title>
        <authorList>
            <person name="Klenk H.-P."/>
        </authorList>
    </citation>
    <scope>NUCLEOTIDE SEQUENCE [LARGE SCALE GENOMIC DNA]</scope>
    <source>
        <strain evidence="7 8">DSM 44170</strain>
    </source>
</reference>
<evidence type="ECO:0000313" key="7">
    <source>
        <dbReference type="EMBL" id="MCP2350628.1"/>
    </source>
</evidence>
<dbReference type="InterPro" id="IPR003586">
    <property type="entry name" value="Hint_dom_C"/>
</dbReference>
<evidence type="ECO:0000256" key="2">
    <source>
        <dbReference type="ARBA" id="ARBA00022813"/>
    </source>
</evidence>
<dbReference type="SUPFAM" id="SSF51294">
    <property type="entry name" value="Hedgehog/intein (Hint) domain"/>
    <property type="match status" value="1"/>
</dbReference>
<dbReference type="Pfam" id="PF17289">
    <property type="entry name" value="Terminase_6C"/>
    <property type="match status" value="1"/>
</dbReference>
<evidence type="ECO:0000259" key="5">
    <source>
        <dbReference type="SMART" id="SM00305"/>
    </source>
</evidence>
<dbReference type="NCBIfam" id="TIGR01630">
    <property type="entry name" value="psiM2_ORF9"/>
    <property type="match status" value="1"/>
</dbReference>
<keyword evidence="1" id="KW-1188">Viral release from host cell</keyword>
<dbReference type="Gene3D" id="2.170.16.10">
    <property type="entry name" value="Hedgehog/Intein (Hint) domain"/>
    <property type="match status" value="2"/>
</dbReference>
<feature type="domain" description="Hint" evidence="5">
    <location>
        <begin position="430"/>
        <end position="475"/>
    </location>
</feature>
<proteinExistence type="predicted"/>
<evidence type="ECO:0000256" key="4">
    <source>
        <dbReference type="SAM" id="MobiDB-lite"/>
    </source>
</evidence>
<dbReference type="NCBIfam" id="TIGR01443">
    <property type="entry name" value="intein_Cterm"/>
    <property type="match status" value="1"/>
</dbReference>
<dbReference type="PROSITE" id="PS50818">
    <property type="entry name" value="INTEIN_C_TER"/>
    <property type="match status" value="1"/>
</dbReference>
<evidence type="ECO:0000313" key="8">
    <source>
        <dbReference type="Proteomes" id="UP001320766"/>
    </source>
</evidence>
<comment type="caution">
    <text evidence="7">The sequence shown here is derived from an EMBL/GenBank/DDBJ whole genome shotgun (WGS) entry which is preliminary data.</text>
</comment>
<feature type="compositionally biased region" description="Low complexity" evidence="4">
    <location>
        <begin position="387"/>
        <end position="399"/>
    </location>
</feature>
<protein>
    <submittedName>
        <fullName evidence="7">Phage terminase large subunit-like protein</fullName>
    </submittedName>
</protein>
<keyword evidence="8" id="KW-1185">Reference proteome</keyword>
<feature type="region of interest" description="Disordered" evidence="4">
    <location>
        <begin position="364"/>
        <end position="423"/>
    </location>
</feature>
<keyword evidence="3" id="KW-0651">Protein splicing</keyword>
<dbReference type="PRINTS" id="PR00379">
    <property type="entry name" value="INTEIN"/>
</dbReference>
<sequence length="784" mass="85956">MTATLSPWEVAARHFQIKARPWPSPGAMATALDRTHRQTAMLDLIDRELADLFDGGQHDKLMVFCPPQEGKSQKISRRTPAWLLAHDPTLRIAIVSYADNKAERWGRQIRRDILAHPQLGITLRADSRAAGRWETEQGGQLICVGIAGGITGEPVDVLIIDDPVRGRAEAESATYRDAAWDWWESNGSTRLSSRAKVVLMMCMTGDTPVLLPDGSEKPLRDIRPGDEVATYEGGELTTSTVMNWANQGPDDLLRIRMKSGRIVRANARHPFLTIDANGKESWLRTDQIRPGVSILTAIGGNGAESHVPLTDATRQHDARGCVPPTTTRLVGHPAIAHLRSTLRRVAELISSIVTGSPMKRLTSLSASRVGTAPSADSHRRTATPEPTGTGSYASTTTTTPERCAGCSATTATSPSDTGSHPKFSGLPLGTWSVTPDEVVAVEPCGREDVFDLQIARTENFIANGLVSHNTRWHEDDLAGRLETREPGDWRIVRIPAIAGPGDPLGRRPGEELTSVQRRKPGYFRKLQATRSAYVWNSIYQQTPTAAEGNLFKRQDFRYWQRMPADPSRHGVMQGQRLDLGGRTVALDDCWRFMTVDLAASKRTSADYTVASVWAIGLDGDLILLDRARARVGEEDHWDLVRPLRERWNADTVFVESAFIGTTLVIDATASGVPVQPLKAETDKLTRALPATSRVKQHRVWFPAHADWLDDWCDELASFPTAAHDDQVDTLSYAARVVSAHWLPSESAAEVDARRAAAAVDDVIGQAYAAATGDTSGLDLMSINY</sequence>
<dbReference type="InterPro" id="IPR030934">
    <property type="entry name" value="Intein_C"/>
</dbReference>
<organism evidence="7 8">
    <name type="scientific">Nonomuraea roseoviolacea subsp. carminata</name>
    <dbReference type="NCBI Taxonomy" id="160689"/>
    <lineage>
        <taxon>Bacteria</taxon>
        <taxon>Bacillati</taxon>
        <taxon>Actinomycetota</taxon>
        <taxon>Actinomycetes</taxon>
        <taxon>Streptosporangiales</taxon>
        <taxon>Streptosporangiaceae</taxon>
        <taxon>Nonomuraea</taxon>
    </lineage>
</organism>